<organism evidence="7">
    <name type="scientific">Gaeumannomyces tritici (strain R3-111a-1)</name>
    <name type="common">Wheat and barley take-all root rot fungus</name>
    <name type="synonym">Gaeumannomyces graminis var. tritici</name>
    <dbReference type="NCBI Taxonomy" id="644352"/>
    <lineage>
        <taxon>Eukaryota</taxon>
        <taxon>Fungi</taxon>
        <taxon>Dikarya</taxon>
        <taxon>Ascomycota</taxon>
        <taxon>Pezizomycotina</taxon>
        <taxon>Sordariomycetes</taxon>
        <taxon>Sordariomycetidae</taxon>
        <taxon>Magnaporthales</taxon>
        <taxon>Magnaporthaceae</taxon>
        <taxon>Gaeumannomyces</taxon>
    </lineage>
</organism>
<reference evidence="8" key="4">
    <citation type="journal article" date="2015" name="G3 (Bethesda)">
        <title>Genome sequences of three phytopathogenic species of the Magnaporthaceae family of fungi.</title>
        <authorList>
            <person name="Okagaki L.H."/>
            <person name="Nunes C.C."/>
            <person name="Sailsbery J."/>
            <person name="Clay B."/>
            <person name="Brown D."/>
            <person name="John T."/>
            <person name="Oh Y."/>
            <person name="Young N."/>
            <person name="Fitzgerald M."/>
            <person name="Haas B.J."/>
            <person name="Zeng Q."/>
            <person name="Young S."/>
            <person name="Adiconis X."/>
            <person name="Fan L."/>
            <person name="Levin J.Z."/>
            <person name="Mitchell T.K."/>
            <person name="Okubara P.A."/>
            <person name="Farman M.L."/>
            <person name="Kohn L.M."/>
            <person name="Birren B."/>
            <person name="Ma L.-J."/>
            <person name="Dean R.A."/>
        </authorList>
    </citation>
    <scope>NUCLEOTIDE SEQUENCE</scope>
    <source>
        <strain evidence="8">R3-111a-1</strain>
    </source>
</reference>
<dbReference type="GeneID" id="20353416"/>
<reference evidence="7" key="2">
    <citation type="submission" date="2010-07" db="EMBL/GenBank/DDBJ databases">
        <authorList>
            <consortium name="The Broad Institute Genome Sequencing Platform"/>
            <consortium name="Broad Institute Genome Sequencing Center for Infectious Disease"/>
            <person name="Ma L.-J."/>
            <person name="Dead R."/>
            <person name="Young S."/>
            <person name="Zeng Q."/>
            <person name="Koehrsen M."/>
            <person name="Alvarado L."/>
            <person name="Berlin A."/>
            <person name="Chapman S.B."/>
            <person name="Chen Z."/>
            <person name="Freedman E."/>
            <person name="Gellesch M."/>
            <person name="Goldberg J."/>
            <person name="Griggs A."/>
            <person name="Gujja S."/>
            <person name="Heilman E.R."/>
            <person name="Heiman D."/>
            <person name="Hepburn T."/>
            <person name="Howarth C."/>
            <person name="Jen D."/>
            <person name="Larson L."/>
            <person name="Mehta T."/>
            <person name="Neiman D."/>
            <person name="Pearson M."/>
            <person name="Roberts A."/>
            <person name="Saif S."/>
            <person name="Shea T."/>
            <person name="Shenoy N."/>
            <person name="Sisk P."/>
            <person name="Stolte C."/>
            <person name="Sykes S."/>
            <person name="Walk T."/>
            <person name="White J."/>
            <person name="Yandava C."/>
            <person name="Haas B."/>
            <person name="Nusbaum C."/>
            <person name="Birren B."/>
        </authorList>
    </citation>
    <scope>NUCLEOTIDE SEQUENCE</scope>
    <source>
        <strain evidence="7">R3-111a-1</strain>
    </source>
</reference>
<evidence type="ECO:0000313" key="7">
    <source>
        <dbReference type="EMBL" id="EJT69339.1"/>
    </source>
</evidence>
<protein>
    <recommendedName>
        <fullName evidence="4">Required for respiratory growth protein 9, mitochondrial</fullName>
    </recommendedName>
</protein>
<dbReference type="RefSeq" id="XP_009229124.1">
    <property type="nucleotide sequence ID" value="XM_009230860.1"/>
</dbReference>
<evidence type="ECO:0000256" key="6">
    <source>
        <dbReference type="SAM" id="MobiDB-lite"/>
    </source>
</evidence>
<feature type="region of interest" description="Disordered" evidence="6">
    <location>
        <begin position="301"/>
        <end position="325"/>
    </location>
</feature>
<dbReference type="STRING" id="644352.J3PHH8"/>
<evidence type="ECO:0000256" key="2">
    <source>
        <dbReference type="ARBA" id="ARBA00004173"/>
    </source>
</evidence>
<dbReference type="OrthoDB" id="5578174at2759"/>
<dbReference type="EMBL" id="GL385404">
    <property type="protein sequence ID" value="EJT69339.1"/>
    <property type="molecule type" value="Genomic_DNA"/>
</dbReference>
<dbReference type="InterPro" id="IPR010487">
    <property type="entry name" value="NGRN/Rrg9"/>
</dbReference>
<gene>
    <name evidence="8" type="primary">20353416</name>
    <name evidence="7" type="ORF">GGTG_12958</name>
</gene>
<evidence type="ECO:0000256" key="1">
    <source>
        <dbReference type="ARBA" id="ARBA00003548"/>
    </source>
</evidence>
<accession>J3PHH8</accession>
<comment type="similarity">
    <text evidence="3">Belongs to the RRG9 family.</text>
</comment>
<keyword evidence="9" id="KW-1185">Reference proteome</keyword>
<reference evidence="7" key="3">
    <citation type="submission" date="2010-09" db="EMBL/GenBank/DDBJ databases">
        <title>Annotation of Gaeumannomyces graminis var. tritici R3-111a-1.</title>
        <authorList>
            <consortium name="The Broad Institute Genome Sequencing Platform"/>
            <person name="Ma L.-J."/>
            <person name="Dead R."/>
            <person name="Young S.K."/>
            <person name="Zeng Q."/>
            <person name="Gargeya S."/>
            <person name="Fitzgerald M."/>
            <person name="Haas B."/>
            <person name="Abouelleil A."/>
            <person name="Alvarado L."/>
            <person name="Arachchi H.M."/>
            <person name="Berlin A."/>
            <person name="Brown A."/>
            <person name="Chapman S.B."/>
            <person name="Chen Z."/>
            <person name="Dunbar C."/>
            <person name="Freedman E."/>
            <person name="Gearin G."/>
            <person name="Gellesch M."/>
            <person name="Goldberg J."/>
            <person name="Griggs A."/>
            <person name="Gujja S."/>
            <person name="Heiman D."/>
            <person name="Howarth C."/>
            <person name="Larson L."/>
            <person name="Lui A."/>
            <person name="MacDonald P.J.P."/>
            <person name="Mehta T."/>
            <person name="Montmayeur A."/>
            <person name="Murphy C."/>
            <person name="Neiman D."/>
            <person name="Pearson M."/>
            <person name="Priest M."/>
            <person name="Roberts A."/>
            <person name="Saif S."/>
            <person name="Shea T."/>
            <person name="Shenoy N."/>
            <person name="Sisk P."/>
            <person name="Stolte C."/>
            <person name="Sykes S."/>
            <person name="Yandava C."/>
            <person name="Wortman J."/>
            <person name="Nusbaum C."/>
            <person name="Birren B."/>
        </authorList>
    </citation>
    <scope>NUCLEOTIDE SEQUENCE</scope>
    <source>
        <strain evidence="7">R3-111a-1</strain>
    </source>
</reference>
<reference evidence="8" key="5">
    <citation type="submission" date="2018-04" db="UniProtKB">
        <authorList>
            <consortium name="EnsemblFungi"/>
        </authorList>
    </citation>
    <scope>IDENTIFICATION</scope>
    <source>
        <strain evidence="8">R3-111a-1</strain>
    </source>
</reference>
<dbReference type="HOGENOM" id="CLU_047598_0_0_1"/>
<comment type="subcellular location">
    <subcellularLocation>
        <location evidence="2">Mitochondrion</location>
    </subcellularLocation>
</comment>
<feature type="region of interest" description="Disordered" evidence="6">
    <location>
        <begin position="43"/>
        <end position="102"/>
    </location>
</feature>
<evidence type="ECO:0000256" key="4">
    <source>
        <dbReference type="ARBA" id="ARBA00013566"/>
    </source>
</evidence>
<dbReference type="VEuPathDB" id="FungiDB:GGTG_12958"/>
<feature type="compositionally biased region" description="Polar residues" evidence="6">
    <location>
        <begin position="43"/>
        <end position="55"/>
    </location>
</feature>
<dbReference type="Proteomes" id="UP000006039">
    <property type="component" value="Unassembled WGS sequence"/>
</dbReference>
<evidence type="ECO:0000313" key="9">
    <source>
        <dbReference type="Proteomes" id="UP000006039"/>
    </source>
</evidence>
<dbReference type="eggNOG" id="ENOG502S7IA">
    <property type="taxonomic scope" value="Eukaryota"/>
</dbReference>
<evidence type="ECO:0000256" key="3">
    <source>
        <dbReference type="ARBA" id="ARBA00010895"/>
    </source>
</evidence>
<dbReference type="PANTHER" id="PTHR13475">
    <property type="entry name" value="NEUGRIN"/>
    <property type="match status" value="1"/>
</dbReference>
<reference evidence="9" key="1">
    <citation type="submission" date="2010-07" db="EMBL/GenBank/DDBJ databases">
        <title>The genome sequence of Gaeumannomyces graminis var. tritici strain R3-111a-1.</title>
        <authorList>
            <consortium name="The Broad Institute Genome Sequencing Platform"/>
            <person name="Ma L.-J."/>
            <person name="Dead R."/>
            <person name="Young S."/>
            <person name="Zeng Q."/>
            <person name="Koehrsen M."/>
            <person name="Alvarado L."/>
            <person name="Berlin A."/>
            <person name="Chapman S.B."/>
            <person name="Chen Z."/>
            <person name="Freedman E."/>
            <person name="Gellesch M."/>
            <person name="Goldberg J."/>
            <person name="Griggs A."/>
            <person name="Gujja S."/>
            <person name="Heilman E.R."/>
            <person name="Heiman D."/>
            <person name="Hepburn T."/>
            <person name="Howarth C."/>
            <person name="Jen D."/>
            <person name="Larson L."/>
            <person name="Mehta T."/>
            <person name="Neiman D."/>
            <person name="Pearson M."/>
            <person name="Roberts A."/>
            <person name="Saif S."/>
            <person name="Shea T."/>
            <person name="Shenoy N."/>
            <person name="Sisk P."/>
            <person name="Stolte C."/>
            <person name="Sykes S."/>
            <person name="Walk T."/>
            <person name="White J."/>
            <person name="Yandava C."/>
            <person name="Haas B."/>
            <person name="Nusbaum C."/>
            <person name="Birren B."/>
        </authorList>
    </citation>
    <scope>NUCLEOTIDE SEQUENCE [LARGE SCALE GENOMIC DNA]</scope>
    <source>
        <strain evidence="9">R3-111a-1</strain>
    </source>
</reference>
<dbReference type="GO" id="GO:0005739">
    <property type="term" value="C:mitochondrion"/>
    <property type="evidence" value="ECO:0007669"/>
    <property type="project" value="UniProtKB-SubCell"/>
</dbReference>
<dbReference type="PANTHER" id="PTHR13475:SF3">
    <property type="entry name" value="NEUGRIN"/>
    <property type="match status" value="1"/>
</dbReference>
<dbReference type="GO" id="GO:0005634">
    <property type="term" value="C:nucleus"/>
    <property type="evidence" value="ECO:0007669"/>
    <property type="project" value="TreeGrafter"/>
</dbReference>
<evidence type="ECO:0000256" key="5">
    <source>
        <dbReference type="ARBA" id="ARBA00022946"/>
    </source>
</evidence>
<sequence>MACNCRTTALRLFVRGFAQLHITEPALAVPSLRQRVHLAPRPFSTSSCRGISSSAPYRAPHAVSPAEDPARPSPAREGSGVGRPSGGNEAADHSEATPSAAEDLTPEAADALFSDIMSMSSHQSAYKAHDHLSTPDPAEAHDYDVEDITGDEGRWDVGLNQHRQQEKKEKKERKKGAALNPFKERKMPPAQATPRKLEPWQVHKEAVAKKLNGERWNPRKRLSPDALEGIRALHAQFPETFTTAMLAKKFEVSPEMIRRILKSKWRPTPEEEEERERRWFNRGKTIWERNAALGMRVPRSWRNAGVKNQRKPKRNDEFGLRSPFR</sequence>
<name>J3PHH8_GAET3</name>
<dbReference type="Pfam" id="PF06413">
    <property type="entry name" value="Neugrin"/>
    <property type="match status" value="1"/>
</dbReference>
<keyword evidence="5" id="KW-0809">Transit peptide</keyword>
<comment type="function">
    <text evidence="1">Required for respiratory activity and maintenance and expression of the mitochondrial genome.</text>
</comment>
<dbReference type="EnsemblFungi" id="EJT69339">
    <property type="protein sequence ID" value="EJT69339"/>
    <property type="gene ID" value="GGTG_12958"/>
</dbReference>
<dbReference type="AlphaFoldDB" id="J3PHH8"/>
<proteinExistence type="inferred from homology"/>
<evidence type="ECO:0000313" key="8">
    <source>
        <dbReference type="EnsemblFungi" id="EJT69339"/>
    </source>
</evidence>